<feature type="non-terminal residue" evidence="1">
    <location>
        <position position="124"/>
    </location>
</feature>
<organism evidence="1 2">
    <name type="scientific">Gigaspora margarita</name>
    <dbReference type="NCBI Taxonomy" id="4874"/>
    <lineage>
        <taxon>Eukaryota</taxon>
        <taxon>Fungi</taxon>
        <taxon>Fungi incertae sedis</taxon>
        <taxon>Mucoromycota</taxon>
        <taxon>Glomeromycotina</taxon>
        <taxon>Glomeromycetes</taxon>
        <taxon>Diversisporales</taxon>
        <taxon>Gigasporaceae</taxon>
        <taxon>Gigaspora</taxon>
    </lineage>
</organism>
<accession>A0ABN7X0F3</accession>
<name>A0ABN7X0F3_GIGMA</name>
<reference evidence="1 2" key="1">
    <citation type="submission" date="2021-06" db="EMBL/GenBank/DDBJ databases">
        <authorList>
            <person name="Kallberg Y."/>
            <person name="Tangrot J."/>
            <person name="Rosling A."/>
        </authorList>
    </citation>
    <scope>NUCLEOTIDE SEQUENCE [LARGE SCALE GENOMIC DNA]</scope>
    <source>
        <strain evidence="1 2">120-4 pot B 10/14</strain>
    </source>
</reference>
<dbReference type="EMBL" id="CAJVQB010078045">
    <property type="protein sequence ID" value="CAG8845052.1"/>
    <property type="molecule type" value="Genomic_DNA"/>
</dbReference>
<protein>
    <submittedName>
        <fullName evidence="1">3030_t:CDS:1</fullName>
    </submittedName>
</protein>
<evidence type="ECO:0000313" key="1">
    <source>
        <dbReference type="EMBL" id="CAG8845052.1"/>
    </source>
</evidence>
<proteinExistence type="predicted"/>
<keyword evidence="2" id="KW-1185">Reference proteome</keyword>
<gene>
    <name evidence="1" type="ORF">GMARGA_LOCUS37433</name>
</gene>
<feature type="non-terminal residue" evidence="1">
    <location>
        <position position="1"/>
    </location>
</feature>
<evidence type="ECO:0000313" key="2">
    <source>
        <dbReference type="Proteomes" id="UP000789901"/>
    </source>
</evidence>
<dbReference type="Proteomes" id="UP000789901">
    <property type="component" value="Unassembled WGS sequence"/>
</dbReference>
<comment type="caution">
    <text evidence="1">The sequence shown here is derived from an EMBL/GenBank/DDBJ whole genome shotgun (WGS) entry which is preliminary data.</text>
</comment>
<sequence>EKLKKEVLAVMGHQILEGFDFSIQNPLYPLASKSGKYQAYEGKDYHIIKNSCMFGTYPLEIFNTPQVKNGSDTGQLLTVKITQNIQLMLSVITLHVVKSPHCCLFMTLKFKKVIDEDEKLVLYG</sequence>